<feature type="region of interest" description="Disordered" evidence="1">
    <location>
        <begin position="1"/>
        <end position="23"/>
    </location>
</feature>
<keyword evidence="3" id="KW-1185">Reference proteome</keyword>
<dbReference type="AlphaFoldDB" id="A0A0N5D2F6"/>
<dbReference type="WBParaSite" id="TCLT_0000706601-mRNA-1">
    <property type="protein sequence ID" value="TCLT_0000706601-mRNA-1"/>
    <property type="gene ID" value="TCLT_0000706601"/>
</dbReference>
<evidence type="ECO:0000313" key="3">
    <source>
        <dbReference type="Proteomes" id="UP000276776"/>
    </source>
</evidence>
<dbReference type="OrthoDB" id="6162476at2759"/>
<name>A0A0N5D2F6_THECL</name>
<gene>
    <name evidence="2" type="ORF">TCLT_LOCUS7055</name>
</gene>
<evidence type="ECO:0000313" key="2">
    <source>
        <dbReference type="EMBL" id="VDN04475.1"/>
    </source>
</evidence>
<evidence type="ECO:0000256" key="1">
    <source>
        <dbReference type="SAM" id="MobiDB-lite"/>
    </source>
</evidence>
<protein>
    <submittedName>
        <fullName evidence="4">Ovule protein</fullName>
    </submittedName>
</protein>
<dbReference type="EMBL" id="UYYF01004470">
    <property type="protein sequence ID" value="VDN04475.1"/>
    <property type="molecule type" value="Genomic_DNA"/>
</dbReference>
<sequence length="131" mass="14975">MNRKKSRSPFDRAESSQEQSTWPMQWSNPLNFCSFQPLPPLPYRPQHFGQTVFPFGIGCYPLNPALLYAKSSFSRMPESIIPPLTTYPCDTQSANTFPCSSFRSLPPVQANPLDCRRHIKTSNTNDEFINE</sequence>
<dbReference type="Proteomes" id="UP000276776">
    <property type="component" value="Unassembled WGS sequence"/>
</dbReference>
<organism evidence="4">
    <name type="scientific">Thelazia callipaeda</name>
    <name type="common">Oriental eyeworm</name>
    <name type="synonym">Parasitic nematode</name>
    <dbReference type="NCBI Taxonomy" id="103827"/>
    <lineage>
        <taxon>Eukaryota</taxon>
        <taxon>Metazoa</taxon>
        <taxon>Ecdysozoa</taxon>
        <taxon>Nematoda</taxon>
        <taxon>Chromadorea</taxon>
        <taxon>Rhabditida</taxon>
        <taxon>Spirurina</taxon>
        <taxon>Spiruromorpha</taxon>
        <taxon>Thelazioidea</taxon>
        <taxon>Thelaziidae</taxon>
        <taxon>Thelazia</taxon>
    </lineage>
</organism>
<accession>A0A0N5D2F6</accession>
<evidence type="ECO:0000313" key="4">
    <source>
        <dbReference type="WBParaSite" id="TCLT_0000706601-mRNA-1"/>
    </source>
</evidence>
<reference evidence="4" key="1">
    <citation type="submission" date="2017-02" db="UniProtKB">
        <authorList>
            <consortium name="WormBaseParasite"/>
        </authorList>
    </citation>
    <scope>IDENTIFICATION</scope>
</reference>
<proteinExistence type="predicted"/>
<reference evidence="2 3" key="2">
    <citation type="submission" date="2018-11" db="EMBL/GenBank/DDBJ databases">
        <authorList>
            <consortium name="Pathogen Informatics"/>
        </authorList>
    </citation>
    <scope>NUCLEOTIDE SEQUENCE [LARGE SCALE GENOMIC DNA]</scope>
</reference>